<name>A0A2A9HGR2_TEPT2</name>
<evidence type="ECO:0000313" key="2">
    <source>
        <dbReference type="EMBL" id="PFG74280.1"/>
    </source>
</evidence>
<dbReference type="AlphaFoldDB" id="A0A2A9HGR2"/>
<accession>A0A2A9HGR2</accession>
<gene>
    <name evidence="2" type="ORF">A9A59_1495</name>
</gene>
<keyword evidence="3" id="KW-1185">Reference proteome</keyword>
<evidence type="ECO:0000256" key="1">
    <source>
        <dbReference type="SAM" id="SignalP"/>
    </source>
</evidence>
<sequence>MKTRVLALLVAVCAAAAGLVGAPPASAQQAQGLVSASETVYRLDTPAGTVRVHVRVEFLNQSQNGITAVPLYILPHASDLAITRDGAPVQFTLDPGDEAAKRTAIATVALPEPLQPKRRLTLEAAYTLPNTSGPLMTLEPGLIEVPFIGQGPGSWVFVDVPKSGDNVLDPGCLVGKDQPSEVKNAGLQRWVCGNVFLIALSADDPDILERCAALDERCRQRFDPGVFSAFALSVTDETRRGVLSEPVTMPEGRQVTMTLKFFRRDADWAARQFAVAKQAFPVLESLFGFKYPYTDVTMRQSYHIAAYGIAGVAFSGVGQVLLSHETGGIDDEVTIHELAHQWAGNTQLARPFLWEGLAEWATRVVAPQLGVAVRPTDWKSYGINEPLATWGSTAVGGPAAYWYGRSGDFWFAYEEAIGGRQNMTAVLSRIDDEPALWRLKEGWFMDQGEFLSDRNLDQLFLDWVFVPETAKPLLAERRAAHDLVRGLRGRAAEAGLGSGIPSDIYNNLIAWVFGPIAAQVAQADTIIAAYRSATELAAGAGLATPDAVAISWGRARLSETARLVEDQRQAVIAIQAAESQLAGEPADSPFRQAITKARELYEQGDFTGARAAASAGVTGRVNADAAAKLIALAKEKQASFSPGFFGRVGMLFADPGAKLRAAEDALAAGDGTRALELARQAYDTWDGAEARGMQRLALLTSVMAALSFGVWVLLKRLEQPPPVKPLGKGHYLEAEGRRGSWRDWENTPE</sequence>
<dbReference type="EMBL" id="PDJQ01000001">
    <property type="protein sequence ID" value="PFG74280.1"/>
    <property type="molecule type" value="Genomic_DNA"/>
</dbReference>
<dbReference type="Proteomes" id="UP000223071">
    <property type="component" value="Unassembled WGS sequence"/>
</dbReference>
<dbReference type="InterPro" id="IPR027268">
    <property type="entry name" value="Peptidase_M4/M1_CTD_sf"/>
</dbReference>
<protein>
    <submittedName>
        <fullName evidence="2">Peptidase M1-like protein</fullName>
    </submittedName>
</protein>
<evidence type="ECO:0000313" key="3">
    <source>
        <dbReference type="Proteomes" id="UP000223071"/>
    </source>
</evidence>
<feature type="chain" id="PRO_5012608738" evidence="1">
    <location>
        <begin position="28"/>
        <end position="749"/>
    </location>
</feature>
<organism evidence="2 3">
    <name type="scientific">Tepidiforma thermophila (strain KCTC 52669 / CGMCC 1.13589 / G233)</name>
    <dbReference type="NCBI Taxonomy" id="2761530"/>
    <lineage>
        <taxon>Bacteria</taxon>
        <taxon>Bacillati</taxon>
        <taxon>Chloroflexota</taxon>
        <taxon>Tepidiformia</taxon>
        <taxon>Tepidiformales</taxon>
        <taxon>Tepidiformaceae</taxon>
        <taxon>Tepidiforma</taxon>
    </lineage>
</organism>
<comment type="caution">
    <text evidence="2">The sequence shown here is derived from an EMBL/GenBank/DDBJ whole genome shotgun (WGS) entry which is preliminary data.</text>
</comment>
<dbReference type="Gene3D" id="1.10.390.10">
    <property type="entry name" value="Neutral Protease Domain 2"/>
    <property type="match status" value="1"/>
</dbReference>
<feature type="signal peptide" evidence="1">
    <location>
        <begin position="1"/>
        <end position="27"/>
    </location>
</feature>
<keyword evidence="1" id="KW-0732">Signal</keyword>
<proteinExistence type="predicted"/>
<reference evidence="2 3" key="1">
    <citation type="submission" date="2017-09" db="EMBL/GenBank/DDBJ databases">
        <title>Sequencing the genomes of two abundant thermophiles in Great Basin hot springs: Thermocrinis jamiesonii and novel Chloroflexi Thermoflexus hugenholtzii.</title>
        <authorList>
            <person name="Hedlund B."/>
        </authorList>
    </citation>
    <scope>NUCLEOTIDE SEQUENCE [LARGE SCALE GENOMIC DNA]</scope>
    <source>
        <strain evidence="2 3">G233</strain>
    </source>
</reference>
<dbReference type="RefSeq" id="WP_098503675.1">
    <property type="nucleotide sequence ID" value="NZ_PDJQ01000001.1"/>
</dbReference>
<dbReference type="SUPFAM" id="SSF55486">
    <property type="entry name" value="Metalloproteases ('zincins'), catalytic domain"/>
    <property type="match status" value="1"/>
</dbReference>